<sequence>GSILQDRRTLRGGRDMRRDHRRSIVGVHLALILLLLGAQFVVPPFHRTMVTRIMILTTYTMGYNLLLGYTGLMSLGHAMFFASGMYTTGLTVFYLGFGAPAALVAGLLASVLMSTLTGLITLRTTGASFLVITMMFSQAFHLATLYFNKFTMGDQGFILSGRLRPLRLGTVELAFSDPVFKYNLALVLFALFLMMSVWLIGSPIGRILVGVRENEERTRLLGYNTFNYKLLSLIISGSLSGVAGSVYALTFSYVGSSFASIIYSIYPLLWTLLGGAGTTIGPFVGTAVMAFVVDIASGLTSSYLFAVGAVLIILILWFPSGVIGGIRSRWVRWLP</sequence>
<dbReference type="EMBL" id="LAZR01064567">
    <property type="protein sequence ID" value="KKK57279.1"/>
    <property type="molecule type" value="Genomic_DNA"/>
</dbReference>
<protein>
    <recommendedName>
        <fullName evidence="8">Branched-chain amino acid ABC transporter permease</fullName>
    </recommendedName>
</protein>
<evidence type="ECO:0000313" key="7">
    <source>
        <dbReference type="EMBL" id="KKK57279.1"/>
    </source>
</evidence>
<keyword evidence="3 6" id="KW-0812">Transmembrane</keyword>
<feature type="transmembrane region" description="Helical" evidence="6">
    <location>
        <begin position="129"/>
        <end position="147"/>
    </location>
</feature>
<dbReference type="GO" id="GO:0005886">
    <property type="term" value="C:plasma membrane"/>
    <property type="evidence" value="ECO:0007669"/>
    <property type="project" value="UniProtKB-SubCell"/>
</dbReference>
<dbReference type="CDD" id="cd06581">
    <property type="entry name" value="TM_PBP1_LivM_like"/>
    <property type="match status" value="1"/>
</dbReference>
<keyword evidence="5 6" id="KW-0472">Membrane</keyword>
<feature type="transmembrane region" description="Helical" evidence="6">
    <location>
        <begin position="24"/>
        <end position="42"/>
    </location>
</feature>
<evidence type="ECO:0000256" key="6">
    <source>
        <dbReference type="SAM" id="Phobius"/>
    </source>
</evidence>
<evidence type="ECO:0008006" key="8">
    <source>
        <dbReference type="Google" id="ProtNLM"/>
    </source>
</evidence>
<accession>A0A0F8YT35</accession>
<evidence type="ECO:0000256" key="1">
    <source>
        <dbReference type="ARBA" id="ARBA00004651"/>
    </source>
</evidence>
<dbReference type="InterPro" id="IPR043428">
    <property type="entry name" value="LivM-like"/>
</dbReference>
<dbReference type="Pfam" id="PF02653">
    <property type="entry name" value="BPD_transp_2"/>
    <property type="match status" value="1"/>
</dbReference>
<dbReference type="GO" id="GO:0015658">
    <property type="term" value="F:branched-chain amino acid transmembrane transporter activity"/>
    <property type="evidence" value="ECO:0007669"/>
    <property type="project" value="InterPro"/>
</dbReference>
<comment type="caution">
    <text evidence="7">The sequence shown here is derived from an EMBL/GenBank/DDBJ whole genome shotgun (WGS) entry which is preliminary data.</text>
</comment>
<comment type="subcellular location">
    <subcellularLocation>
        <location evidence="1">Cell membrane</location>
        <topology evidence="1">Multi-pass membrane protein</topology>
    </subcellularLocation>
</comment>
<dbReference type="AlphaFoldDB" id="A0A0F8YT35"/>
<evidence type="ECO:0000256" key="3">
    <source>
        <dbReference type="ARBA" id="ARBA00022692"/>
    </source>
</evidence>
<feature type="transmembrane region" description="Helical" evidence="6">
    <location>
        <begin position="304"/>
        <end position="326"/>
    </location>
</feature>
<feature type="transmembrane region" description="Helical" evidence="6">
    <location>
        <begin position="48"/>
        <end position="66"/>
    </location>
</feature>
<dbReference type="InterPro" id="IPR001851">
    <property type="entry name" value="ABC_transp_permease"/>
</dbReference>
<dbReference type="PANTHER" id="PTHR30482:SF17">
    <property type="entry name" value="ABC TRANSPORTER ATP-BINDING PROTEIN"/>
    <property type="match status" value="1"/>
</dbReference>
<feature type="non-terminal residue" evidence="7">
    <location>
        <position position="1"/>
    </location>
</feature>
<feature type="transmembrane region" description="Helical" evidence="6">
    <location>
        <begin position="269"/>
        <end position="292"/>
    </location>
</feature>
<proteinExistence type="predicted"/>
<evidence type="ECO:0000256" key="2">
    <source>
        <dbReference type="ARBA" id="ARBA00022475"/>
    </source>
</evidence>
<evidence type="ECO:0000256" key="4">
    <source>
        <dbReference type="ARBA" id="ARBA00022989"/>
    </source>
</evidence>
<dbReference type="PANTHER" id="PTHR30482">
    <property type="entry name" value="HIGH-AFFINITY BRANCHED-CHAIN AMINO ACID TRANSPORT SYSTEM PERMEASE"/>
    <property type="match status" value="1"/>
</dbReference>
<gene>
    <name evidence="7" type="ORF">LCGC14_3056070</name>
</gene>
<organism evidence="7">
    <name type="scientific">marine sediment metagenome</name>
    <dbReference type="NCBI Taxonomy" id="412755"/>
    <lineage>
        <taxon>unclassified sequences</taxon>
        <taxon>metagenomes</taxon>
        <taxon>ecological metagenomes</taxon>
    </lineage>
</organism>
<evidence type="ECO:0000256" key="5">
    <source>
        <dbReference type="ARBA" id="ARBA00023136"/>
    </source>
</evidence>
<reference evidence="7" key="1">
    <citation type="journal article" date="2015" name="Nature">
        <title>Complex archaea that bridge the gap between prokaryotes and eukaryotes.</title>
        <authorList>
            <person name="Spang A."/>
            <person name="Saw J.H."/>
            <person name="Jorgensen S.L."/>
            <person name="Zaremba-Niedzwiedzka K."/>
            <person name="Martijn J."/>
            <person name="Lind A.E."/>
            <person name="van Eijk R."/>
            <person name="Schleper C."/>
            <person name="Guy L."/>
            <person name="Ettema T.J."/>
        </authorList>
    </citation>
    <scope>NUCLEOTIDE SEQUENCE</scope>
</reference>
<feature type="transmembrane region" description="Helical" evidence="6">
    <location>
        <begin position="230"/>
        <end position="249"/>
    </location>
</feature>
<feature type="transmembrane region" description="Helical" evidence="6">
    <location>
        <begin position="184"/>
        <end position="209"/>
    </location>
</feature>
<keyword evidence="2" id="KW-1003">Cell membrane</keyword>
<keyword evidence="4 6" id="KW-1133">Transmembrane helix</keyword>
<name>A0A0F8YT35_9ZZZZ</name>